<organism evidence="3 4">
    <name type="scientific">Micrococcoides hystricis</name>
    <dbReference type="NCBI Taxonomy" id="1572761"/>
    <lineage>
        <taxon>Bacteria</taxon>
        <taxon>Bacillati</taxon>
        <taxon>Actinomycetota</taxon>
        <taxon>Actinomycetes</taxon>
        <taxon>Micrococcales</taxon>
        <taxon>Micrococcaceae</taxon>
        <taxon>Micrococcoides</taxon>
    </lineage>
</organism>
<dbReference type="RefSeq" id="WP_377457659.1">
    <property type="nucleotide sequence ID" value="NZ_JBHLUB010000001.1"/>
</dbReference>
<feature type="coiled-coil region" evidence="1">
    <location>
        <begin position="124"/>
        <end position="177"/>
    </location>
</feature>
<reference evidence="3 4" key="1">
    <citation type="submission" date="2024-09" db="EMBL/GenBank/DDBJ databases">
        <authorList>
            <person name="Sun Q."/>
            <person name="Mori K."/>
        </authorList>
    </citation>
    <scope>NUCLEOTIDE SEQUENCE [LARGE SCALE GENOMIC DNA]</scope>
    <source>
        <strain evidence="3 4">NCAIM B.02604</strain>
    </source>
</reference>
<dbReference type="Pfam" id="PF03993">
    <property type="entry name" value="DUF349"/>
    <property type="match status" value="3"/>
</dbReference>
<accession>A0ABV6P7J1</accession>
<keyword evidence="4" id="KW-1185">Reference proteome</keyword>
<feature type="region of interest" description="Disordered" evidence="2">
    <location>
        <begin position="1"/>
        <end position="27"/>
    </location>
</feature>
<evidence type="ECO:0000256" key="2">
    <source>
        <dbReference type="SAM" id="MobiDB-lite"/>
    </source>
</evidence>
<evidence type="ECO:0000313" key="3">
    <source>
        <dbReference type="EMBL" id="MFC0581097.1"/>
    </source>
</evidence>
<name>A0ABV6P7J1_9MICC</name>
<evidence type="ECO:0000256" key="1">
    <source>
        <dbReference type="SAM" id="Coils"/>
    </source>
</evidence>
<gene>
    <name evidence="3" type="ORF">ACFFFR_01660</name>
</gene>
<keyword evidence="1" id="KW-0175">Coiled coil</keyword>
<sequence length="455" mass="50794">MTERQQSDETNKPRPPAVPSPAAFAKKKPALPVVPAATSDFDAEAAHAFGSVSEDGHVSVKYQGETVPVGQYPDATNEEALDYFVRKFEDAHAQLVLLEQRVKAGAKTSDITKAVETLQSQLEQKNMVGDIADLESRLESLTQDAAKLAAEQKEQAAARVEQEKANREAIVAEAEQIADTDVKKIMWKQSTARMNELFDLWKASQKTGPRLGKAVEDALWKRFRAARTQYDKQRRAFFSQLDVERAEVKRVKEKLIAEAEAMSDSTDWGPTAAAYRNLMDRWKKAGRASRNLDDALWARFRAAQDKFFDARQAVNAEVEKELQANRDVKEALLERAQQLLPVQDLAATKKALGQIQDEWEEAGRVPRADLNRLESGLRKVENAVKAAEDEQWRRTDPEIEARANSALNQLRDSISELEKELADAQASGDAKKIAAAEEALEARQQWLATIEAATE</sequence>
<dbReference type="EMBL" id="JBHLUB010000001">
    <property type="protein sequence ID" value="MFC0581097.1"/>
    <property type="molecule type" value="Genomic_DNA"/>
</dbReference>
<proteinExistence type="predicted"/>
<feature type="compositionally biased region" description="Basic and acidic residues" evidence="2">
    <location>
        <begin position="1"/>
        <end position="12"/>
    </location>
</feature>
<protein>
    <submittedName>
        <fullName evidence="3">DUF349 domain-containing protein</fullName>
    </submittedName>
</protein>
<dbReference type="InterPro" id="IPR007139">
    <property type="entry name" value="DUF349"/>
</dbReference>
<dbReference type="Proteomes" id="UP001589862">
    <property type="component" value="Unassembled WGS sequence"/>
</dbReference>
<evidence type="ECO:0000313" key="4">
    <source>
        <dbReference type="Proteomes" id="UP001589862"/>
    </source>
</evidence>
<feature type="coiled-coil region" evidence="1">
    <location>
        <begin position="370"/>
        <end position="427"/>
    </location>
</feature>
<comment type="caution">
    <text evidence="3">The sequence shown here is derived from an EMBL/GenBank/DDBJ whole genome shotgun (WGS) entry which is preliminary data.</text>
</comment>